<organism evidence="3 4">
    <name type="scientific">Burkholderia cenocepacia</name>
    <dbReference type="NCBI Taxonomy" id="95486"/>
    <lineage>
        <taxon>Bacteria</taxon>
        <taxon>Pseudomonadati</taxon>
        <taxon>Pseudomonadota</taxon>
        <taxon>Betaproteobacteria</taxon>
        <taxon>Burkholderiales</taxon>
        <taxon>Burkholderiaceae</taxon>
        <taxon>Burkholderia</taxon>
        <taxon>Burkholderia cepacia complex</taxon>
    </lineage>
</organism>
<name>A0A6J5JI69_9BURK</name>
<evidence type="ECO:0000313" key="4">
    <source>
        <dbReference type="Proteomes" id="UP000494322"/>
    </source>
</evidence>
<dbReference type="EMBL" id="CABWIK020000031">
    <property type="protein sequence ID" value="CAB3971178.1"/>
    <property type="molecule type" value="Genomic_DNA"/>
</dbReference>
<accession>A0A6J5JI69</accession>
<feature type="region of interest" description="Disordered" evidence="1">
    <location>
        <begin position="99"/>
        <end position="120"/>
    </location>
</feature>
<feature type="chain" id="PRO_5027061213" evidence="2">
    <location>
        <begin position="23"/>
        <end position="265"/>
    </location>
</feature>
<dbReference type="AlphaFoldDB" id="A0A6J5JI69"/>
<reference evidence="3 4" key="1">
    <citation type="submission" date="2020-04" db="EMBL/GenBank/DDBJ databases">
        <authorList>
            <person name="Depoorter E."/>
        </authorList>
    </citation>
    <scope>NUCLEOTIDE SEQUENCE [LARGE SCALE GENOMIC DNA]</scope>
    <source>
        <strain evidence="3 4">BCC0132</strain>
    </source>
</reference>
<sequence>MTRPLIRIVLVMIALRAGAADAAPRVVYRGLLQGAGEIVMELDRRPAANGTISGRYFYTQYGVDIPLHGNPAQLVEPLERTALPDDVRDMTRYSDGADFDHPAATWRGTQDKNGYRGQWTDARTGKTRSFTLRRIAEYDPDAVAPGSVEAITDRIAGGVGSGIANGVAIDMRQAPYATLKLAGHAQPAGPEIGDGTVAYRMWRDSRTKLMYPRLSRHPDPAIMARVNRLLEQQHWQINLAALECASTRYSDDGPAAGSLGGFDDE</sequence>
<dbReference type="Proteomes" id="UP000494322">
    <property type="component" value="Unassembled WGS sequence"/>
</dbReference>
<feature type="signal peptide" evidence="2">
    <location>
        <begin position="1"/>
        <end position="22"/>
    </location>
</feature>
<keyword evidence="2" id="KW-0732">Signal</keyword>
<proteinExistence type="predicted"/>
<gene>
    <name evidence="3" type="ORF">BCO9919_04681</name>
</gene>
<evidence type="ECO:0000313" key="3">
    <source>
        <dbReference type="EMBL" id="CAB3971178.1"/>
    </source>
</evidence>
<protein>
    <submittedName>
        <fullName evidence="3">Uncharacterized protein</fullName>
    </submittedName>
</protein>
<evidence type="ECO:0000256" key="1">
    <source>
        <dbReference type="SAM" id="MobiDB-lite"/>
    </source>
</evidence>
<evidence type="ECO:0000256" key="2">
    <source>
        <dbReference type="SAM" id="SignalP"/>
    </source>
</evidence>